<protein>
    <submittedName>
        <fullName evidence="2">Superoxide dismutase [Mn]</fullName>
        <ecNumber evidence="2">1.15.1.1</ecNumber>
    </submittedName>
</protein>
<reference evidence="2" key="1">
    <citation type="submission" date="2020-02" db="EMBL/GenBank/DDBJ databases">
        <authorList>
            <person name="Meier V. D."/>
        </authorList>
    </citation>
    <scope>NUCLEOTIDE SEQUENCE</scope>
    <source>
        <strain evidence="2">AVDCRST_MAG67</strain>
    </source>
</reference>
<gene>
    <name evidence="2" type="ORF">AVDCRST_MAG67-541</name>
</gene>
<dbReference type="GO" id="GO:0004784">
    <property type="term" value="F:superoxide dismutase activity"/>
    <property type="evidence" value="ECO:0007669"/>
    <property type="project" value="UniProtKB-EC"/>
</dbReference>
<name>A0A6J4RUT0_9ACTN</name>
<feature type="non-terminal residue" evidence="2">
    <location>
        <position position="202"/>
    </location>
</feature>
<evidence type="ECO:0000256" key="1">
    <source>
        <dbReference type="SAM" id="MobiDB-lite"/>
    </source>
</evidence>
<feature type="compositionally biased region" description="Basic residues" evidence="1">
    <location>
        <begin position="9"/>
        <end position="18"/>
    </location>
</feature>
<dbReference type="EMBL" id="CADCVQ010000024">
    <property type="protein sequence ID" value="CAA9476530.1"/>
    <property type="molecule type" value="Genomic_DNA"/>
</dbReference>
<accession>A0A6J4RUT0</accession>
<organism evidence="2">
    <name type="scientific">uncultured Solirubrobacteraceae bacterium</name>
    <dbReference type="NCBI Taxonomy" id="1162706"/>
    <lineage>
        <taxon>Bacteria</taxon>
        <taxon>Bacillati</taxon>
        <taxon>Actinomycetota</taxon>
        <taxon>Thermoleophilia</taxon>
        <taxon>Solirubrobacterales</taxon>
        <taxon>Solirubrobacteraceae</taxon>
        <taxon>environmental samples</taxon>
    </lineage>
</organism>
<feature type="region of interest" description="Disordered" evidence="1">
    <location>
        <begin position="1"/>
        <end position="87"/>
    </location>
</feature>
<keyword evidence="2" id="KW-0560">Oxidoreductase</keyword>
<dbReference type="AlphaFoldDB" id="A0A6J4RUT0"/>
<sequence length="202" mass="23511">GLRGSAPAVRRRRARAAHRRADDDDSSRQASPGVRRQAQRGAGWNRARRSTDRRGHRRPRLDPGGQAHRRSQPRRRPPEPLAVLAFDEPRRRRHARWRTGRSDRRGVRLLRRLQGHVRGRRCRPVRLGLGLARPRRRQARRHEHAQSGQPDQLGPDPAARQRRLGARVLPEVPEQAPRLPEGLVEHRRLDGNRRALQRRNRL</sequence>
<evidence type="ECO:0000313" key="2">
    <source>
        <dbReference type="EMBL" id="CAA9476530.1"/>
    </source>
</evidence>
<feature type="compositionally biased region" description="Basic and acidic residues" evidence="1">
    <location>
        <begin position="183"/>
        <end position="193"/>
    </location>
</feature>
<dbReference type="EC" id="1.15.1.1" evidence="2"/>
<feature type="region of interest" description="Disordered" evidence="1">
    <location>
        <begin position="132"/>
        <end position="202"/>
    </location>
</feature>
<proteinExistence type="predicted"/>
<feature type="non-terminal residue" evidence="2">
    <location>
        <position position="1"/>
    </location>
</feature>
<feature type="compositionally biased region" description="Basic residues" evidence="1">
    <location>
        <begin position="133"/>
        <end position="143"/>
    </location>
</feature>